<sequence length="129" mass="14443">MEGSEGGEALTIIRQEMAQISAQMLTKADTGNLLHEFRTVVREEISALRTDLAAVEVRHGGSWLRIRWPDDVPPLLRTLRIPPVRLRNWLLETPLAPRGRPADRDAKPASTQAREPPARLWGGHAEAEE</sequence>
<dbReference type="EMBL" id="OW240914">
    <property type="protein sequence ID" value="CAH2272402.1"/>
    <property type="molecule type" value="Genomic_DNA"/>
</dbReference>
<proteinExistence type="predicted"/>
<dbReference type="AlphaFoldDB" id="A0AAD1RIC1"/>
<name>A0AAD1RIC1_PELCU</name>
<reference evidence="2" key="1">
    <citation type="submission" date="2022-03" db="EMBL/GenBank/DDBJ databases">
        <authorList>
            <person name="Alioto T."/>
            <person name="Alioto T."/>
            <person name="Gomez Garrido J."/>
        </authorList>
    </citation>
    <scope>NUCLEOTIDE SEQUENCE</scope>
</reference>
<dbReference type="Proteomes" id="UP001295444">
    <property type="component" value="Chromosome 03"/>
</dbReference>
<evidence type="ECO:0000256" key="1">
    <source>
        <dbReference type="SAM" id="MobiDB-lite"/>
    </source>
</evidence>
<feature type="region of interest" description="Disordered" evidence="1">
    <location>
        <begin position="95"/>
        <end position="129"/>
    </location>
</feature>
<organism evidence="2 3">
    <name type="scientific">Pelobates cultripes</name>
    <name type="common">Western spadefoot toad</name>
    <dbReference type="NCBI Taxonomy" id="61616"/>
    <lineage>
        <taxon>Eukaryota</taxon>
        <taxon>Metazoa</taxon>
        <taxon>Chordata</taxon>
        <taxon>Craniata</taxon>
        <taxon>Vertebrata</taxon>
        <taxon>Euteleostomi</taxon>
        <taxon>Amphibia</taxon>
        <taxon>Batrachia</taxon>
        <taxon>Anura</taxon>
        <taxon>Pelobatoidea</taxon>
        <taxon>Pelobatidae</taxon>
        <taxon>Pelobates</taxon>
    </lineage>
</organism>
<keyword evidence="3" id="KW-1185">Reference proteome</keyword>
<accession>A0AAD1RIC1</accession>
<gene>
    <name evidence="2" type="ORF">PECUL_23A026865</name>
</gene>
<evidence type="ECO:0000313" key="2">
    <source>
        <dbReference type="EMBL" id="CAH2272402.1"/>
    </source>
</evidence>
<protein>
    <submittedName>
        <fullName evidence="2">Uncharacterized protein</fullName>
    </submittedName>
</protein>
<evidence type="ECO:0000313" key="3">
    <source>
        <dbReference type="Proteomes" id="UP001295444"/>
    </source>
</evidence>